<dbReference type="Pfam" id="PF00583">
    <property type="entry name" value="Acetyltransf_1"/>
    <property type="match status" value="1"/>
</dbReference>
<reference evidence="2 3" key="1">
    <citation type="submission" date="2015-04" db="EMBL/GenBank/DDBJ databases">
        <title>Complete Sequence for the Genome of the Thioalkalivibrio versutus D301.</title>
        <authorList>
            <person name="Mu T."/>
            <person name="Zhou J."/>
            <person name="Xu X."/>
        </authorList>
    </citation>
    <scope>NUCLEOTIDE SEQUENCE [LARGE SCALE GENOMIC DNA]</scope>
    <source>
        <strain evidence="2 3">D301</strain>
    </source>
</reference>
<dbReference type="EMBL" id="CP011367">
    <property type="protein sequence ID" value="AKJ96375.1"/>
    <property type="molecule type" value="Genomic_DNA"/>
</dbReference>
<protein>
    <recommendedName>
        <fullName evidence="1">N-acetyltransferase domain-containing protein</fullName>
    </recommendedName>
</protein>
<feature type="domain" description="N-acetyltransferase" evidence="1">
    <location>
        <begin position="40"/>
        <end position="199"/>
    </location>
</feature>
<dbReference type="STRING" id="106634.TVD_00465"/>
<dbReference type="RefSeq" id="WP_047251873.1">
    <property type="nucleotide sequence ID" value="NZ_CP011367.1"/>
</dbReference>
<dbReference type="OrthoDB" id="5781697at2"/>
<dbReference type="SUPFAM" id="SSF55729">
    <property type="entry name" value="Acyl-CoA N-acyltransferases (Nat)"/>
    <property type="match status" value="1"/>
</dbReference>
<dbReference type="InterPro" id="IPR016181">
    <property type="entry name" value="Acyl_CoA_acyltransferase"/>
</dbReference>
<evidence type="ECO:0000313" key="2">
    <source>
        <dbReference type="EMBL" id="AKJ96375.1"/>
    </source>
</evidence>
<name>A0A0G3G544_9GAMM</name>
<dbReference type="PROSITE" id="PS51186">
    <property type="entry name" value="GNAT"/>
    <property type="match status" value="1"/>
</dbReference>
<evidence type="ECO:0000259" key="1">
    <source>
        <dbReference type="PROSITE" id="PS51186"/>
    </source>
</evidence>
<accession>A0A0G3G544</accession>
<organism evidence="2 3">
    <name type="scientific">Thioalkalivibrio versutus</name>
    <dbReference type="NCBI Taxonomy" id="106634"/>
    <lineage>
        <taxon>Bacteria</taxon>
        <taxon>Pseudomonadati</taxon>
        <taxon>Pseudomonadota</taxon>
        <taxon>Gammaproteobacteria</taxon>
        <taxon>Chromatiales</taxon>
        <taxon>Ectothiorhodospiraceae</taxon>
        <taxon>Thioalkalivibrio</taxon>
    </lineage>
</organism>
<dbReference type="PATRIC" id="fig|106634.4.peg.96"/>
<dbReference type="GO" id="GO:0016747">
    <property type="term" value="F:acyltransferase activity, transferring groups other than amino-acyl groups"/>
    <property type="evidence" value="ECO:0007669"/>
    <property type="project" value="InterPro"/>
</dbReference>
<sequence length="216" mass="23659">MTFEASALWLLKRLTGLQVHWLYELRADATDGGSPHGGAAEVCYHQFRDVAGFDGLPEDQARSIAGHTGRSPRRLLREGGRIHALEAGGRIVSQLNVQFGAFDVSTPIPLRFSLPAEAFFVSFLYTPESERGRGHAQALVRHACEMLFREGYGRAYCHVRSTNIASRRAFRRAGWRPAGIIVATTSGRLVATPGTRRRGFGVTRLKPAAEPFGSGP</sequence>
<dbReference type="AlphaFoldDB" id="A0A0G3G544"/>
<gene>
    <name evidence="2" type="ORF">TVD_00465</name>
</gene>
<evidence type="ECO:0000313" key="3">
    <source>
        <dbReference type="Proteomes" id="UP000064201"/>
    </source>
</evidence>
<dbReference type="Gene3D" id="3.40.630.30">
    <property type="match status" value="1"/>
</dbReference>
<dbReference type="KEGG" id="tvr:TVD_00465"/>
<dbReference type="Proteomes" id="UP000064201">
    <property type="component" value="Chromosome"/>
</dbReference>
<keyword evidence="3" id="KW-1185">Reference proteome</keyword>
<proteinExistence type="predicted"/>
<dbReference type="InterPro" id="IPR000182">
    <property type="entry name" value="GNAT_dom"/>
</dbReference>